<dbReference type="EMBL" id="CAJZBQ010000047">
    <property type="protein sequence ID" value="CAG9329425.1"/>
    <property type="molecule type" value="Genomic_DNA"/>
</dbReference>
<comment type="caution">
    <text evidence="2">The sequence shown here is derived from an EMBL/GenBank/DDBJ whole genome shotgun (WGS) entry which is preliminary data.</text>
</comment>
<reference evidence="2" key="1">
    <citation type="submission" date="2021-09" db="EMBL/GenBank/DDBJ databases">
        <authorList>
            <consortium name="AG Swart"/>
            <person name="Singh M."/>
            <person name="Singh A."/>
            <person name="Seah K."/>
            <person name="Emmerich C."/>
        </authorList>
    </citation>
    <scope>NUCLEOTIDE SEQUENCE</scope>
    <source>
        <strain evidence="2">ATCC30299</strain>
    </source>
</reference>
<dbReference type="SUPFAM" id="SSF50729">
    <property type="entry name" value="PH domain-like"/>
    <property type="match status" value="1"/>
</dbReference>
<evidence type="ECO:0000259" key="1">
    <source>
        <dbReference type="PROSITE" id="PS50011"/>
    </source>
</evidence>
<gene>
    <name evidence="2" type="ORF">BSTOLATCC_MIC48245</name>
</gene>
<dbReference type="AlphaFoldDB" id="A0AAU9JV74"/>
<proteinExistence type="predicted"/>
<dbReference type="Gene3D" id="1.10.510.10">
    <property type="entry name" value="Transferase(Phosphotransferase) domain 1"/>
    <property type="match status" value="1"/>
</dbReference>
<sequence length="290" mass="34029">MFRESDIKSRKEEHKFWSLCFSTTNDAIYSGKLFESSSSGALKESWFHLTSHYLVKNKSNINGLSKRSLLIWKPVRPFVKNCHLYGFRIGYYDCYKEFYAESKEVFAEWLKFLSCIGIMQNIEEDFHFLKEIGKGNIGTIFLAEEINTHTKYTVKYIKSNKFDEYIINEINILRTLNHPNAVKLYKVYESDAGIYIVLDNLSETNLFQKIVDVKNFSEKDCLVFAKKIMEFLDYFNSLNIIHRDIKLENFAMSSNAGNTDFKLIDFSMATFDIITIILDVDRLAILHLRY</sequence>
<organism evidence="2 3">
    <name type="scientific">Blepharisma stoltei</name>
    <dbReference type="NCBI Taxonomy" id="1481888"/>
    <lineage>
        <taxon>Eukaryota</taxon>
        <taxon>Sar</taxon>
        <taxon>Alveolata</taxon>
        <taxon>Ciliophora</taxon>
        <taxon>Postciliodesmatophora</taxon>
        <taxon>Heterotrichea</taxon>
        <taxon>Heterotrichida</taxon>
        <taxon>Blepharismidae</taxon>
        <taxon>Blepharisma</taxon>
    </lineage>
</organism>
<dbReference type="GO" id="GO:0005524">
    <property type="term" value="F:ATP binding"/>
    <property type="evidence" value="ECO:0007669"/>
    <property type="project" value="InterPro"/>
</dbReference>
<dbReference type="SMART" id="SM00220">
    <property type="entry name" value="S_TKc"/>
    <property type="match status" value="1"/>
</dbReference>
<protein>
    <recommendedName>
        <fullName evidence="1">Protein kinase domain-containing protein</fullName>
    </recommendedName>
</protein>
<dbReference type="PANTHER" id="PTHR24347">
    <property type="entry name" value="SERINE/THREONINE-PROTEIN KINASE"/>
    <property type="match status" value="1"/>
</dbReference>
<dbReference type="PROSITE" id="PS50011">
    <property type="entry name" value="PROTEIN_KINASE_DOM"/>
    <property type="match status" value="1"/>
</dbReference>
<dbReference type="SUPFAM" id="SSF56112">
    <property type="entry name" value="Protein kinase-like (PK-like)"/>
    <property type="match status" value="1"/>
</dbReference>
<dbReference type="InterPro" id="IPR000719">
    <property type="entry name" value="Prot_kinase_dom"/>
</dbReference>
<evidence type="ECO:0000313" key="3">
    <source>
        <dbReference type="Proteomes" id="UP001162131"/>
    </source>
</evidence>
<feature type="domain" description="Protein kinase" evidence="1">
    <location>
        <begin position="126"/>
        <end position="290"/>
    </location>
</feature>
<dbReference type="Pfam" id="PF00069">
    <property type="entry name" value="Pkinase"/>
    <property type="match status" value="1"/>
</dbReference>
<evidence type="ECO:0000313" key="2">
    <source>
        <dbReference type="EMBL" id="CAG9329425.1"/>
    </source>
</evidence>
<accession>A0AAU9JV74</accession>
<dbReference type="GO" id="GO:0004672">
    <property type="term" value="F:protein kinase activity"/>
    <property type="evidence" value="ECO:0007669"/>
    <property type="project" value="InterPro"/>
</dbReference>
<dbReference type="InterPro" id="IPR011009">
    <property type="entry name" value="Kinase-like_dom_sf"/>
</dbReference>
<name>A0AAU9JV74_9CILI</name>
<keyword evidence="3" id="KW-1185">Reference proteome</keyword>
<dbReference type="Proteomes" id="UP001162131">
    <property type="component" value="Unassembled WGS sequence"/>
</dbReference>